<keyword evidence="2" id="KW-1185">Reference proteome</keyword>
<proteinExistence type="predicted"/>
<organism evidence="1 2">
    <name type="scientific">Streptomyces taklimakanensis</name>
    <dbReference type="NCBI Taxonomy" id="2569853"/>
    <lineage>
        <taxon>Bacteria</taxon>
        <taxon>Bacillati</taxon>
        <taxon>Actinomycetota</taxon>
        <taxon>Actinomycetes</taxon>
        <taxon>Kitasatosporales</taxon>
        <taxon>Streptomycetaceae</taxon>
        <taxon>Streptomyces</taxon>
    </lineage>
</organism>
<evidence type="ECO:0008006" key="3">
    <source>
        <dbReference type="Google" id="ProtNLM"/>
    </source>
</evidence>
<evidence type="ECO:0000313" key="1">
    <source>
        <dbReference type="EMBL" id="MTE18140.1"/>
    </source>
</evidence>
<accession>A0A6G2B7A8</accession>
<sequence length="115" mass="12344">MVTAYGILGDLPPTEPEGFLDFLKSLSSPEIHEALLDGEPLDDPVAYRFPAGLRRRYEHLDRFPAGLLVTGDAVCGFNPTHAQGMTVAALGSLTLRRHVAGGGGRTRTPTSPTTW</sequence>
<reference evidence="1 2" key="1">
    <citation type="submission" date="2019-11" db="EMBL/GenBank/DDBJ databases">
        <authorList>
            <person name="Yuan L."/>
        </authorList>
    </citation>
    <scope>NUCLEOTIDE SEQUENCE [LARGE SCALE GENOMIC DNA]</scope>
    <source>
        <strain evidence="1 2">TRM43335</strain>
    </source>
</reference>
<gene>
    <name evidence="1" type="ORF">F0L17_03140</name>
</gene>
<evidence type="ECO:0000313" key="2">
    <source>
        <dbReference type="Proteomes" id="UP000473014"/>
    </source>
</evidence>
<dbReference type="Proteomes" id="UP000473014">
    <property type="component" value="Unassembled WGS sequence"/>
</dbReference>
<dbReference type="EMBL" id="WIXO01000001">
    <property type="protein sequence ID" value="MTE18140.1"/>
    <property type="molecule type" value="Genomic_DNA"/>
</dbReference>
<protein>
    <recommendedName>
        <fullName evidence="3">FAD-binding domain-containing protein</fullName>
    </recommendedName>
</protein>
<comment type="caution">
    <text evidence="1">The sequence shown here is derived from an EMBL/GenBank/DDBJ whole genome shotgun (WGS) entry which is preliminary data.</text>
</comment>
<dbReference type="AlphaFoldDB" id="A0A6G2B7A8"/>
<dbReference type="OrthoDB" id="9790035at2"/>
<name>A0A6G2B7A8_9ACTN</name>
<dbReference type="RefSeq" id="WP_155069872.1">
    <property type="nucleotide sequence ID" value="NZ_WIXO01000001.1"/>
</dbReference>